<evidence type="ECO:0000313" key="2">
    <source>
        <dbReference type="Proteomes" id="UP001052655"/>
    </source>
</evidence>
<dbReference type="Proteomes" id="UP001052655">
    <property type="component" value="Unassembled WGS sequence"/>
</dbReference>
<protein>
    <submittedName>
        <fullName evidence="1">Uncharacterized protein</fullName>
    </submittedName>
</protein>
<reference evidence="1" key="1">
    <citation type="submission" date="2024-05" db="EMBL/GenBank/DDBJ databases">
        <title>Whole genome shotgun sequence of Streptomyces daghestanicus NBRC 12762.</title>
        <authorList>
            <person name="Komaki H."/>
            <person name="Tamura T."/>
        </authorList>
    </citation>
    <scope>NUCLEOTIDE SEQUENCE</scope>
    <source>
        <strain evidence="1">NBRC 12762</strain>
    </source>
</reference>
<accession>A0ABQ3Q432</accession>
<comment type="caution">
    <text evidence="1">The sequence shown here is derived from an EMBL/GenBank/DDBJ whole genome shotgun (WGS) entry which is preliminary data.</text>
</comment>
<dbReference type="EMBL" id="BNDX01000009">
    <property type="protein sequence ID" value="GHI32012.1"/>
    <property type="molecule type" value="Genomic_DNA"/>
</dbReference>
<keyword evidence="2" id="KW-1185">Reference proteome</keyword>
<proteinExistence type="predicted"/>
<name>A0ABQ3Q432_9ACTN</name>
<evidence type="ECO:0000313" key="1">
    <source>
        <dbReference type="EMBL" id="GHI32012.1"/>
    </source>
</evidence>
<gene>
    <name evidence="1" type="ORF">Sdagh_37420</name>
</gene>
<dbReference type="Gene3D" id="1.10.8.60">
    <property type="match status" value="1"/>
</dbReference>
<organism evidence="1 2">
    <name type="scientific">Streptomyces daghestanicus</name>
    <dbReference type="NCBI Taxonomy" id="66885"/>
    <lineage>
        <taxon>Bacteria</taxon>
        <taxon>Bacillati</taxon>
        <taxon>Actinomycetota</taxon>
        <taxon>Actinomycetes</taxon>
        <taxon>Kitasatosporales</taxon>
        <taxon>Streptomycetaceae</taxon>
        <taxon>Streptomyces</taxon>
    </lineage>
</organism>
<sequence>MRRTLQTEVDDRLADLLLAGELEAGDEAHVDAVDGVITVGVDRAEDDRAASAPENPAPED</sequence>